<dbReference type="RefSeq" id="WP_163345947.1">
    <property type="nucleotide sequence ID" value="NZ_CP048409.1"/>
</dbReference>
<dbReference type="EMBL" id="CP048409">
    <property type="protein sequence ID" value="QIA08026.1"/>
    <property type="molecule type" value="Genomic_DNA"/>
</dbReference>
<dbReference type="InterPro" id="IPR021428">
    <property type="entry name" value="DUF3078"/>
</dbReference>
<evidence type="ECO:0000313" key="3">
    <source>
        <dbReference type="Proteomes" id="UP000474630"/>
    </source>
</evidence>
<accession>A0A6C0RDL6</accession>
<dbReference type="AlphaFoldDB" id="A0A6C0RDL6"/>
<feature type="chain" id="PRO_5025560764" evidence="1">
    <location>
        <begin position="18"/>
        <end position="288"/>
    </location>
</feature>
<feature type="signal peptide" evidence="1">
    <location>
        <begin position="1"/>
        <end position="17"/>
    </location>
</feature>
<dbReference type="Proteomes" id="UP000474630">
    <property type="component" value="Chromosome"/>
</dbReference>
<dbReference type="Pfam" id="PF11276">
    <property type="entry name" value="DUF3078"/>
    <property type="match status" value="1"/>
</dbReference>
<dbReference type="KEGG" id="drc:G0Q07_09915"/>
<protein>
    <submittedName>
        <fullName evidence="2">DUF3078 domain-containing protein</fullName>
    </submittedName>
</protein>
<keyword evidence="1" id="KW-0732">Signal</keyword>
<reference evidence="2 3" key="1">
    <citation type="submission" date="2020-02" db="EMBL/GenBank/DDBJ databases">
        <title>Genome sequencing for Draconibacterium sp. strain M1.</title>
        <authorList>
            <person name="Park S.-J."/>
        </authorList>
    </citation>
    <scope>NUCLEOTIDE SEQUENCE [LARGE SCALE GENOMIC DNA]</scope>
    <source>
        <strain evidence="2 3">M1</strain>
    </source>
</reference>
<organism evidence="2 3">
    <name type="scientific">Draconibacterium halophilum</name>
    <dbReference type="NCBI Taxonomy" id="2706887"/>
    <lineage>
        <taxon>Bacteria</taxon>
        <taxon>Pseudomonadati</taxon>
        <taxon>Bacteroidota</taxon>
        <taxon>Bacteroidia</taxon>
        <taxon>Marinilabiliales</taxon>
        <taxon>Prolixibacteraceae</taxon>
        <taxon>Draconibacterium</taxon>
    </lineage>
</organism>
<gene>
    <name evidence="2" type="ORF">G0Q07_09915</name>
</gene>
<keyword evidence="3" id="KW-1185">Reference proteome</keyword>
<name>A0A6C0RDL6_9BACT</name>
<evidence type="ECO:0000256" key="1">
    <source>
        <dbReference type="SAM" id="SignalP"/>
    </source>
</evidence>
<evidence type="ECO:0000313" key="2">
    <source>
        <dbReference type="EMBL" id="QIA08026.1"/>
    </source>
</evidence>
<proteinExistence type="predicted"/>
<sequence>MKKLLILLFLLPAFAFAQQEKKDTLWTTSGSTTLNFSQVSLNNWAAGGKSSMSGVMMLNLSANYKKDKLSWDNTFDFRYGFLKEEDQELRKSDDMIDISSKLGIEAKKNWYYTGLLSFKSQFAAGYNYPDTDNAISKFMAPGYLNLGLGMDYKTDGFSVMMAPVSGKFTFVTDDDLAADGAFGVEPGNNLRAELGATVKAQLKKDIMKNVTLDTKVDFFSNYLDQPKNIDVDWTFKIIMKVNDYLSANLITQMIYDNDVKIQGDDPESSPSPGLQFMESFGVGLTFKF</sequence>